<comment type="caution">
    <text evidence="1">The sequence shown here is derived from an EMBL/GenBank/DDBJ whole genome shotgun (WGS) entry which is preliminary data.</text>
</comment>
<accession>A0A916QZ77</accession>
<sequence length="201" mass="23008">MAEDDNDDDLECWIGLFNKGHGYAGIFNSDDNDAQRVVEKFTIGEWRNSMKAEFGIEMDEPQPNPNDPPDFSVAIKDQEFAVELVQLVEQEHKIRAAKGETPFAGQLFSDMQWSEERLLAKLHDVISKKEKKYRKAEVEIDVLLIHAAEPWLNSTEARKWIEGGTINKFPSIHSVFLLFEYEPSSGLDHWPVVPVYGELTK</sequence>
<dbReference type="RefSeq" id="WP_188675600.1">
    <property type="nucleotide sequence ID" value="NZ_BMKA01000003.1"/>
</dbReference>
<reference evidence="1" key="2">
    <citation type="submission" date="2020-09" db="EMBL/GenBank/DDBJ databases">
        <authorList>
            <person name="Sun Q."/>
            <person name="Zhou Y."/>
        </authorList>
    </citation>
    <scope>NUCLEOTIDE SEQUENCE</scope>
    <source>
        <strain evidence="1">CGMCC 1.15880</strain>
    </source>
</reference>
<organism evidence="1 2">
    <name type="scientific">Neptunicoccus cionae</name>
    <dbReference type="NCBI Taxonomy" id="2035344"/>
    <lineage>
        <taxon>Bacteria</taxon>
        <taxon>Pseudomonadati</taxon>
        <taxon>Pseudomonadota</taxon>
        <taxon>Alphaproteobacteria</taxon>
        <taxon>Rhodobacterales</taxon>
        <taxon>Paracoccaceae</taxon>
        <taxon>Neptunicoccus</taxon>
    </lineage>
</organism>
<proteinExistence type="predicted"/>
<gene>
    <name evidence="1" type="ORF">GCM10011498_24300</name>
</gene>
<dbReference type="Proteomes" id="UP000628017">
    <property type="component" value="Unassembled WGS sequence"/>
</dbReference>
<dbReference type="AlphaFoldDB" id="A0A916QZ77"/>
<keyword evidence="2" id="KW-1185">Reference proteome</keyword>
<name>A0A916QZ77_9RHOB</name>
<reference evidence="1" key="1">
    <citation type="journal article" date="2014" name="Int. J. Syst. Evol. Microbiol.">
        <title>Complete genome sequence of Corynebacterium casei LMG S-19264T (=DSM 44701T), isolated from a smear-ripened cheese.</title>
        <authorList>
            <consortium name="US DOE Joint Genome Institute (JGI-PGF)"/>
            <person name="Walter F."/>
            <person name="Albersmeier A."/>
            <person name="Kalinowski J."/>
            <person name="Ruckert C."/>
        </authorList>
    </citation>
    <scope>NUCLEOTIDE SEQUENCE</scope>
    <source>
        <strain evidence="1">CGMCC 1.15880</strain>
    </source>
</reference>
<evidence type="ECO:0000313" key="1">
    <source>
        <dbReference type="EMBL" id="GGA22656.1"/>
    </source>
</evidence>
<dbReference type="EMBL" id="BMKA01000003">
    <property type="protein sequence ID" value="GGA22656.1"/>
    <property type="molecule type" value="Genomic_DNA"/>
</dbReference>
<evidence type="ECO:0000313" key="2">
    <source>
        <dbReference type="Proteomes" id="UP000628017"/>
    </source>
</evidence>
<protein>
    <submittedName>
        <fullName evidence="1">Uncharacterized protein</fullName>
    </submittedName>
</protein>